<proteinExistence type="predicted"/>
<organism evidence="1">
    <name type="scientific">Anguilla anguilla</name>
    <name type="common">European freshwater eel</name>
    <name type="synonym">Muraena anguilla</name>
    <dbReference type="NCBI Taxonomy" id="7936"/>
    <lineage>
        <taxon>Eukaryota</taxon>
        <taxon>Metazoa</taxon>
        <taxon>Chordata</taxon>
        <taxon>Craniata</taxon>
        <taxon>Vertebrata</taxon>
        <taxon>Euteleostomi</taxon>
        <taxon>Actinopterygii</taxon>
        <taxon>Neopterygii</taxon>
        <taxon>Teleostei</taxon>
        <taxon>Anguilliformes</taxon>
        <taxon>Anguillidae</taxon>
        <taxon>Anguilla</taxon>
    </lineage>
</organism>
<sequence>MNSYDVHIGSCVRYFGEKCDYRLLPEGDNALGINCTIIILCVGRQCELSYVIPNTQAAHRAWDGHVFCV</sequence>
<accession>A0A0E9XIB4</accession>
<evidence type="ECO:0000313" key="1">
    <source>
        <dbReference type="EMBL" id="JAI02463.1"/>
    </source>
</evidence>
<dbReference type="EMBL" id="GBXM01006115">
    <property type="protein sequence ID" value="JAI02463.1"/>
    <property type="molecule type" value="Transcribed_RNA"/>
</dbReference>
<dbReference type="AlphaFoldDB" id="A0A0E9XIB4"/>
<reference evidence="1" key="2">
    <citation type="journal article" date="2015" name="Fish Shellfish Immunol.">
        <title>Early steps in the European eel (Anguilla anguilla)-Vibrio vulnificus interaction in the gills: Role of the RtxA13 toxin.</title>
        <authorList>
            <person name="Callol A."/>
            <person name="Pajuelo D."/>
            <person name="Ebbesson L."/>
            <person name="Teles M."/>
            <person name="MacKenzie S."/>
            <person name="Amaro C."/>
        </authorList>
    </citation>
    <scope>NUCLEOTIDE SEQUENCE</scope>
</reference>
<protein>
    <submittedName>
        <fullName evidence="1">Uncharacterized protein</fullName>
    </submittedName>
</protein>
<name>A0A0E9XIB4_ANGAN</name>
<reference evidence="1" key="1">
    <citation type="submission" date="2014-11" db="EMBL/GenBank/DDBJ databases">
        <authorList>
            <person name="Amaro Gonzalez C."/>
        </authorList>
    </citation>
    <scope>NUCLEOTIDE SEQUENCE</scope>
</reference>